<reference evidence="2 3" key="1">
    <citation type="submission" date="2013-08" db="EMBL/GenBank/DDBJ databases">
        <title>Intrasporangium oryzae NRRL B-24470.</title>
        <authorList>
            <person name="Liu H."/>
            <person name="Wang G."/>
        </authorList>
    </citation>
    <scope>NUCLEOTIDE SEQUENCE [LARGE SCALE GENOMIC DNA]</scope>
    <source>
        <strain evidence="2 3">NRRL B-24470</strain>
    </source>
</reference>
<dbReference type="PATRIC" id="fig|1386089.3.peg.4207"/>
<keyword evidence="3" id="KW-1185">Reference proteome</keyword>
<protein>
    <recommendedName>
        <fullName evidence="4">SnoaL-like domain-containing protein</fullName>
    </recommendedName>
</protein>
<evidence type="ECO:0000313" key="2">
    <source>
        <dbReference type="EMBL" id="EWS99591.1"/>
    </source>
</evidence>
<gene>
    <name evidence="2" type="ORF">N865_01335</name>
</gene>
<dbReference type="Proteomes" id="UP000019489">
    <property type="component" value="Unassembled WGS sequence"/>
</dbReference>
<dbReference type="eggNOG" id="COG0515">
    <property type="taxonomic scope" value="Bacteria"/>
</dbReference>
<dbReference type="STRING" id="1386089.N865_01335"/>
<name>W9G2T4_9MICO</name>
<dbReference type="AlphaFoldDB" id="W9G2T4"/>
<sequence length="167" mass="17434">MHVPSPAASAAASPASPSATSRSTIATSVLDVVVDPEAPRARAHDLVQALADARAAALVARDEGRLATVDHRGSPAWQLDANVIAALRDKGVRWEGLSLQVARATFVSGSGTTATIRARVDWTAYVVVHVDGTREARPADMGEELDLELVRVAAGWRIAAVSEPPAT</sequence>
<organism evidence="2 3">
    <name type="scientific">Intrasporangium oryzae NRRL B-24470</name>
    <dbReference type="NCBI Taxonomy" id="1386089"/>
    <lineage>
        <taxon>Bacteria</taxon>
        <taxon>Bacillati</taxon>
        <taxon>Actinomycetota</taxon>
        <taxon>Actinomycetes</taxon>
        <taxon>Micrococcales</taxon>
        <taxon>Intrasporangiaceae</taxon>
        <taxon>Intrasporangium</taxon>
    </lineage>
</organism>
<accession>W9G2T4</accession>
<feature type="region of interest" description="Disordered" evidence="1">
    <location>
        <begin position="1"/>
        <end position="20"/>
    </location>
</feature>
<dbReference type="EMBL" id="AWSA01000096">
    <property type="protein sequence ID" value="EWS99591.1"/>
    <property type="molecule type" value="Genomic_DNA"/>
</dbReference>
<comment type="caution">
    <text evidence="2">The sequence shown here is derived from an EMBL/GenBank/DDBJ whole genome shotgun (WGS) entry which is preliminary data.</text>
</comment>
<evidence type="ECO:0000256" key="1">
    <source>
        <dbReference type="SAM" id="MobiDB-lite"/>
    </source>
</evidence>
<evidence type="ECO:0008006" key="4">
    <source>
        <dbReference type="Google" id="ProtNLM"/>
    </source>
</evidence>
<proteinExistence type="predicted"/>
<evidence type="ECO:0000313" key="3">
    <source>
        <dbReference type="Proteomes" id="UP000019489"/>
    </source>
</evidence>